<dbReference type="OMA" id="MHDLCSE"/>
<protein>
    <submittedName>
        <fullName evidence="3">Uncharacterized protein</fullName>
    </submittedName>
</protein>
<gene>
    <name evidence="3" type="ORF">MANES_02G138100v8</name>
</gene>
<dbReference type="AlphaFoldDB" id="A0A2C9WDQ4"/>
<comment type="caution">
    <text evidence="3">The sequence shown here is derived from an EMBL/GenBank/DDBJ whole genome shotgun (WGS) entry which is preliminary data.</text>
</comment>
<dbReference type="PANTHER" id="PTHR34545">
    <property type="entry name" value="CLAVATA3/ESR (CLE)-RELATED PROTEIN 22"/>
    <property type="match status" value="1"/>
</dbReference>
<name>A0A2C9WDQ4_MANES</name>
<keyword evidence="2" id="KW-0732">Signal</keyword>
<dbReference type="InterPro" id="IPR033249">
    <property type="entry name" value="CLE_plant"/>
</dbReference>
<accession>A0A2C9WDQ4</accession>
<dbReference type="PANTHER" id="PTHR34545:SF1">
    <property type="entry name" value="CLAVATA3_ESR (CLE)-RELATED PROTEIN 22"/>
    <property type="match status" value="1"/>
</dbReference>
<dbReference type="GO" id="GO:0048731">
    <property type="term" value="P:system development"/>
    <property type="evidence" value="ECO:0007669"/>
    <property type="project" value="InterPro"/>
</dbReference>
<sequence>MGLRLKEFIFFALLLVLVLLLKSSAFPDESARFGSFKTGSASQFHPVESHGGFRGDNKDHEDGDDPVGLSDDKRKIYTGPNPLHNR</sequence>
<organism evidence="3 4">
    <name type="scientific">Manihot esculenta</name>
    <name type="common">Cassava</name>
    <name type="synonym">Jatropha manihot</name>
    <dbReference type="NCBI Taxonomy" id="3983"/>
    <lineage>
        <taxon>Eukaryota</taxon>
        <taxon>Viridiplantae</taxon>
        <taxon>Streptophyta</taxon>
        <taxon>Embryophyta</taxon>
        <taxon>Tracheophyta</taxon>
        <taxon>Spermatophyta</taxon>
        <taxon>Magnoliopsida</taxon>
        <taxon>eudicotyledons</taxon>
        <taxon>Gunneridae</taxon>
        <taxon>Pentapetalae</taxon>
        <taxon>rosids</taxon>
        <taxon>fabids</taxon>
        <taxon>Malpighiales</taxon>
        <taxon>Euphorbiaceae</taxon>
        <taxon>Crotonoideae</taxon>
        <taxon>Manihoteae</taxon>
        <taxon>Manihot</taxon>
    </lineage>
</organism>
<feature type="chain" id="PRO_5012542061" evidence="2">
    <location>
        <begin position="26"/>
        <end position="86"/>
    </location>
</feature>
<proteinExistence type="predicted"/>
<feature type="region of interest" description="Disordered" evidence="1">
    <location>
        <begin position="36"/>
        <end position="86"/>
    </location>
</feature>
<reference evidence="4" key="1">
    <citation type="journal article" date="2016" name="Nat. Biotechnol.">
        <title>Sequencing wild and cultivated cassava and related species reveals extensive interspecific hybridization and genetic diversity.</title>
        <authorList>
            <person name="Bredeson J.V."/>
            <person name="Lyons J.B."/>
            <person name="Prochnik S.E."/>
            <person name="Wu G.A."/>
            <person name="Ha C.M."/>
            <person name="Edsinger-Gonzales E."/>
            <person name="Grimwood J."/>
            <person name="Schmutz J."/>
            <person name="Rabbi I.Y."/>
            <person name="Egesi C."/>
            <person name="Nauluvula P."/>
            <person name="Lebot V."/>
            <person name="Ndunguru J."/>
            <person name="Mkamilo G."/>
            <person name="Bart R.S."/>
            <person name="Setter T.L."/>
            <person name="Gleadow R.M."/>
            <person name="Kulakow P."/>
            <person name="Ferguson M.E."/>
            <person name="Rounsley S."/>
            <person name="Rokhsar D.S."/>
        </authorList>
    </citation>
    <scope>NUCLEOTIDE SEQUENCE [LARGE SCALE GENOMIC DNA]</scope>
    <source>
        <strain evidence="4">cv. AM560-2</strain>
    </source>
</reference>
<evidence type="ECO:0000256" key="1">
    <source>
        <dbReference type="SAM" id="MobiDB-lite"/>
    </source>
</evidence>
<dbReference type="Gramene" id="Manes.02G138100.1.v8.1">
    <property type="protein sequence ID" value="Manes.02G138100.1.v8.1.CDS.1"/>
    <property type="gene ID" value="Manes.02G138100.v8.1"/>
</dbReference>
<feature type="signal peptide" evidence="2">
    <location>
        <begin position="1"/>
        <end position="25"/>
    </location>
</feature>
<keyword evidence="4" id="KW-1185">Reference proteome</keyword>
<dbReference type="EMBL" id="CM004388">
    <property type="protein sequence ID" value="OAY57958.1"/>
    <property type="molecule type" value="Genomic_DNA"/>
</dbReference>
<evidence type="ECO:0000313" key="3">
    <source>
        <dbReference type="EMBL" id="OAY57958.1"/>
    </source>
</evidence>
<evidence type="ECO:0000256" key="2">
    <source>
        <dbReference type="SAM" id="SignalP"/>
    </source>
</evidence>
<evidence type="ECO:0000313" key="4">
    <source>
        <dbReference type="Proteomes" id="UP000091857"/>
    </source>
</evidence>
<dbReference type="Proteomes" id="UP000091857">
    <property type="component" value="Chromosome 2"/>
</dbReference>
<feature type="compositionally biased region" description="Basic and acidic residues" evidence="1">
    <location>
        <begin position="47"/>
        <end position="61"/>
    </location>
</feature>